<dbReference type="InterPro" id="IPR015590">
    <property type="entry name" value="Aldehyde_DH_dom"/>
</dbReference>
<feature type="compositionally biased region" description="Basic and acidic residues" evidence="4">
    <location>
        <begin position="1"/>
        <end position="10"/>
    </location>
</feature>
<evidence type="ECO:0000256" key="4">
    <source>
        <dbReference type="SAM" id="MobiDB-lite"/>
    </source>
</evidence>
<organism evidence="6 7">
    <name type="scientific">Nesidiocoris tenuis</name>
    <dbReference type="NCBI Taxonomy" id="355587"/>
    <lineage>
        <taxon>Eukaryota</taxon>
        <taxon>Metazoa</taxon>
        <taxon>Ecdysozoa</taxon>
        <taxon>Arthropoda</taxon>
        <taxon>Hexapoda</taxon>
        <taxon>Insecta</taxon>
        <taxon>Pterygota</taxon>
        <taxon>Neoptera</taxon>
        <taxon>Paraneoptera</taxon>
        <taxon>Hemiptera</taxon>
        <taxon>Heteroptera</taxon>
        <taxon>Panheteroptera</taxon>
        <taxon>Cimicomorpha</taxon>
        <taxon>Miridae</taxon>
        <taxon>Dicyphina</taxon>
        <taxon>Nesidiocoris</taxon>
    </lineage>
</organism>
<evidence type="ECO:0000313" key="6">
    <source>
        <dbReference type="EMBL" id="CAA9994705.1"/>
    </source>
</evidence>
<comment type="similarity">
    <text evidence="3">Belongs to the aldehyde dehydrogenase family.</text>
</comment>
<feature type="active site" evidence="2">
    <location>
        <position position="137"/>
    </location>
</feature>
<evidence type="ECO:0000256" key="2">
    <source>
        <dbReference type="PROSITE-ProRule" id="PRU10007"/>
    </source>
</evidence>
<dbReference type="PROSITE" id="PS00687">
    <property type="entry name" value="ALDEHYDE_DEHYDR_GLU"/>
    <property type="match status" value="1"/>
</dbReference>
<dbReference type="EMBL" id="CADCXU010002381">
    <property type="protein sequence ID" value="CAA9994705.1"/>
    <property type="molecule type" value="Genomic_DNA"/>
</dbReference>
<accession>A0A6H5FX69</accession>
<feature type="non-terminal residue" evidence="6">
    <location>
        <position position="1"/>
    </location>
</feature>
<evidence type="ECO:0000256" key="3">
    <source>
        <dbReference type="RuleBase" id="RU003345"/>
    </source>
</evidence>
<feature type="region of interest" description="Disordered" evidence="4">
    <location>
        <begin position="1"/>
        <end position="21"/>
    </location>
</feature>
<dbReference type="InterPro" id="IPR016163">
    <property type="entry name" value="Ald_DH_C"/>
</dbReference>
<feature type="domain" description="Aldehyde dehydrogenase" evidence="5">
    <location>
        <begin position="168"/>
        <end position="222"/>
    </location>
</feature>
<dbReference type="InterPro" id="IPR016161">
    <property type="entry name" value="Ald_DH/histidinol_DH"/>
</dbReference>
<dbReference type="InterPro" id="IPR016162">
    <property type="entry name" value="Ald_DH_N"/>
</dbReference>
<reference evidence="6 7" key="1">
    <citation type="submission" date="2020-02" db="EMBL/GenBank/DDBJ databases">
        <authorList>
            <person name="Ferguson B K."/>
        </authorList>
    </citation>
    <scope>NUCLEOTIDE SEQUENCE [LARGE SCALE GENOMIC DNA]</scope>
</reference>
<dbReference type="PANTHER" id="PTHR11699">
    <property type="entry name" value="ALDEHYDE DEHYDROGENASE-RELATED"/>
    <property type="match status" value="1"/>
</dbReference>
<evidence type="ECO:0000256" key="1">
    <source>
        <dbReference type="ARBA" id="ARBA00023002"/>
    </source>
</evidence>
<keyword evidence="7" id="KW-1185">Reference proteome</keyword>
<gene>
    <name evidence="6" type="ORF">NTEN_LOCUS1521</name>
</gene>
<sequence>FQEANREHISGSKKTPKKKTIRKKRILFTQKDARTRTGDMFERVRRSDSVHLTGRPKYPKRNRNISFLGENKNIETAVDAAKKAFRRGSAWRSMDASRRGFLINRLADLVERDAALLSVGVEIYRKAADTMKRLVLELGGKSANIILKDADLDGAVEHAHLASFHNQTTKDQAEIVMRYIEAGQREGACLEAGGKRLERPGYFIEPTIFSNVTDDMTIAKEEGQLHPDDRTCTSIRRLSNVRNRTRRWTTGNSSIYRGEICFHSDQIEKQLTRNLTYLNAPLAAAPRPTAPVAPTTRRPCSSREKQSTQIFTSQIQPPIAQNSHTLQRVCLDMAARLRNTCLRQHYSGLTPGASRQSLEKAQDRTWRDLKEVPEGAPRQDLKMSYRVGPSRQDLDGVQDRTRTTFKTGHRGASRQDLEGFKKEISLRQLWLGRPGFLSRDGRMRARVRRAFARKQSGRLFLLEKFTLSADLRRRLYRLEPAQRYNLTTVIDMPHDEKVHSIRFSPCPPASASHEDVQPENEVILVTTGGDRRARLWTKVPFDSIYQKGENRSRVRSIVRIVAKTTKRRSSQVPTLIKKNLSDHIPACLLRRRSRSSKQKRAAARAKVTATTRNAWNTPGMRYSLLSEEWGLCGAL</sequence>
<dbReference type="GO" id="GO:0016620">
    <property type="term" value="F:oxidoreductase activity, acting on the aldehyde or oxo group of donors, NAD or NADP as acceptor"/>
    <property type="evidence" value="ECO:0007669"/>
    <property type="project" value="InterPro"/>
</dbReference>
<dbReference type="SUPFAM" id="SSF53720">
    <property type="entry name" value="ALDH-like"/>
    <property type="match status" value="2"/>
</dbReference>
<protein>
    <recommendedName>
        <fullName evidence="5">Aldehyde dehydrogenase domain-containing protein</fullName>
    </recommendedName>
</protein>
<dbReference type="Gene3D" id="3.40.605.10">
    <property type="entry name" value="Aldehyde Dehydrogenase, Chain A, domain 1"/>
    <property type="match status" value="2"/>
</dbReference>
<evidence type="ECO:0000259" key="5">
    <source>
        <dbReference type="Pfam" id="PF00171"/>
    </source>
</evidence>
<evidence type="ECO:0000313" key="7">
    <source>
        <dbReference type="Proteomes" id="UP000479000"/>
    </source>
</evidence>
<feature type="domain" description="Aldehyde dehydrogenase" evidence="5">
    <location>
        <begin position="118"/>
        <end position="167"/>
    </location>
</feature>
<name>A0A6H5FX69_9HEMI</name>
<dbReference type="InterPro" id="IPR029510">
    <property type="entry name" value="Ald_DH_CS_GLU"/>
</dbReference>
<dbReference type="OrthoDB" id="310895at2759"/>
<proteinExistence type="inferred from homology"/>
<dbReference type="AlphaFoldDB" id="A0A6H5FX69"/>
<keyword evidence="1 3" id="KW-0560">Oxidoreductase</keyword>
<dbReference type="Gene3D" id="3.40.309.10">
    <property type="entry name" value="Aldehyde Dehydrogenase, Chain A, domain 2"/>
    <property type="match status" value="2"/>
</dbReference>
<dbReference type="Proteomes" id="UP000479000">
    <property type="component" value="Unassembled WGS sequence"/>
</dbReference>
<dbReference type="Pfam" id="PF00171">
    <property type="entry name" value="Aldedh"/>
    <property type="match status" value="2"/>
</dbReference>